<evidence type="ECO:0000313" key="2">
    <source>
        <dbReference type="EMBL" id="KGE86998.1"/>
    </source>
</evidence>
<protein>
    <recommendedName>
        <fullName evidence="4">Lipoprotein</fullName>
    </recommendedName>
</protein>
<dbReference type="PROSITE" id="PS51257">
    <property type="entry name" value="PROKAR_LIPOPROTEIN"/>
    <property type="match status" value="1"/>
</dbReference>
<reference evidence="2 3" key="1">
    <citation type="journal article" date="2014" name="Int. J. Syst. Evol. Microbiol.">
        <title>Phaeodactylibacter xiamenensis gen. nov., sp. nov., a member of the family Saprospiraceae isolated from the marine alga Phaeodactylum tricornutum.</title>
        <authorList>
            <person name="Chen Z.Jr."/>
            <person name="Lei X."/>
            <person name="Lai Q."/>
            <person name="Li Y."/>
            <person name="Zhang B."/>
            <person name="Zhang J."/>
            <person name="Zhang H."/>
            <person name="Yang L."/>
            <person name="Zheng W."/>
            <person name="Tian Y."/>
            <person name="Yu Z."/>
            <person name="Xu H.Jr."/>
            <person name="Zheng T."/>
        </authorList>
    </citation>
    <scope>NUCLEOTIDE SEQUENCE [LARGE SCALE GENOMIC DNA]</scope>
    <source>
        <strain evidence="2 3">KD52</strain>
    </source>
</reference>
<gene>
    <name evidence="2" type="ORF">IX84_18380</name>
</gene>
<comment type="caution">
    <text evidence="2">The sequence shown here is derived from an EMBL/GenBank/DDBJ whole genome shotgun (WGS) entry which is preliminary data.</text>
</comment>
<keyword evidence="3" id="KW-1185">Reference proteome</keyword>
<feature type="signal peptide" evidence="1">
    <location>
        <begin position="1"/>
        <end position="19"/>
    </location>
</feature>
<feature type="chain" id="PRO_5001947625" description="Lipoprotein" evidence="1">
    <location>
        <begin position="20"/>
        <end position="382"/>
    </location>
</feature>
<organism evidence="2 3">
    <name type="scientific">Phaeodactylibacter xiamenensis</name>
    <dbReference type="NCBI Taxonomy" id="1524460"/>
    <lineage>
        <taxon>Bacteria</taxon>
        <taxon>Pseudomonadati</taxon>
        <taxon>Bacteroidota</taxon>
        <taxon>Saprospiria</taxon>
        <taxon>Saprospirales</taxon>
        <taxon>Haliscomenobacteraceae</taxon>
        <taxon>Phaeodactylibacter</taxon>
    </lineage>
</organism>
<dbReference type="SUPFAM" id="SSF82171">
    <property type="entry name" value="DPP6 N-terminal domain-like"/>
    <property type="match status" value="1"/>
</dbReference>
<dbReference type="Proteomes" id="UP000029736">
    <property type="component" value="Unassembled WGS sequence"/>
</dbReference>
<evidence type="ECO:0000313" key="3">
    <source>
        <dbReference type="Proteomes" id="UP000029736"/>
    </source>
</evidence>
<dbReference type="AlphaFoldDB" id="A0A098S5B0"/>
<name>A0A098S5B0_9BACT</name>
<dbReference type="RefSeq" id="WP_044223634.1">
    <property type="nucleotide sequence ID" value="NZ_JBKAGJ010000008.1"/>
</dbReference>
<proteinExistence type="predicted"/>
<accession>A0A098S5B0</accession>
<keyword evidence="1" id="KW-0732">Signal</keyword>
<evidence type="ECO:0008006" key="4">
    <source>
        <dbReference type="Google" id="ProtNLM"/>
    </source>
</evidence>
<evidence type="ECO:0000256" key="1">
    <source>
        <dbReference type="SAM" id="SignalP"/>
    </source>
</evidence>
<sequence>MNLKKCISLCLLLSLLLMACDLNIDDENEELIVILDELPEAHIVTENGFDCDEYRLIDFIQNDESVRFLEVVGDVVYYTNFDHQIKAYSIPLGTTKLLAETPHVAEMNRQENSLHFCTWSGIFSVEGDDTDSFQKISEYACSSLEQTVDNSLFFTGFHSSPELSMVTASHIYKVVSMDSVVQITVDQEELISTFKVLKNNEIIAFNRGNTDAVYHYNSAGEIINIFDTSNSGLNAGHHESYIWTTTEDDRLVAVLKNGISFPDILEWDYGSSTWHNYVNKEDFEFESERQWKLVDLMAPSYSDAELKNGVLYIATTFSGCRGIQKIDLTRAGETLTIDDIKIVKDSKLDAIGHCLQGINFDLDRSRFCIYSQKGLMIVSNCN</sequence>
<dbReference type="EMBL" id="JPOS01000039">
    <property type="protein sequence ID" value="KGE86998.1"/>
    <property type="molecule type" value="Genomic_DNA"/>
</dbReference>